<dbReference type="Proteomes" id="UP001139104">
    <property type="component" value="Unassembled WGS sequence"/>
</dbReference>
<reference evidence="3" key="1">
    <citation type="journal article" date="2022" name="ISME J.">
        <title>Identification of active gaseous-alkane degraders at natural gas seeps.</title>
        <authorList>
            <person name="Farhan Ul Haque M."/>
            <person name="Hernandez M."/>
            <person name="Crombie A.T."/>
            <person name="Murrell J.C."/>
        </authorList>
    </citation>
    <scope>NUCLEOTIDE SEQUENCE</scope>
    <source>
        <strain evidence="3">PC2</strain>
    </source>
</reference>
<protein>
    <submittedName>
        <fullName evidence="3">GSCFA domain-containing protein</fullName>
    </submittedName>
</protein>
<feature type="chain" id="PRO_5045641115" evidence="1">
    <location>
        <begin position="21"/>
        <end position="352"/>
    </location>
</feature>
<dbReference type="Pfam" id="PF08885">
    <property type="entry name" value="GSCFA"/>
    <property type="match status" value="1"/>
</dbReference>
<evidence type="ECO:0000313" key="3">
    <source>
        <dbReference type="EMBL" id="MCI4683572.1"/>
    </source>
</evidence>
<keyword evidence="1" id="KW-0732">Signal</keyword>
<sequence length="352" mass="38329">MRNPYASLPPSAFWASSVTAAGPAAPTDLWRPKFTLDASSATLTAGSCFAQHIGGALRAAGFNWVEAEPAPPQMPPGTQRAFGYGLFSFRTGNIYTATALRQWIEWALAGNDPRDEVWLKDGRFIDPFRPNIEPQGFESEHELFMLREVTLAAMRNALAHADLFIFTLGLTEAWRNKRSGQVYSTCPGVLGGEFDPAKHVFHNFRCAEVAVDLRAAFNRLRAFNPKLKFLLTVSPVPLSATASGRHVLVATAASKAALRAAADEVAAEAADVDYFPSYEMLATAQFGRRHYAPDLRNITPEGVQWVMQTFFAALRAERGPPPQAAFSAPNADSLEDVICDEALLAAFGRPPA</sequence>
<dbReference type="SUPFAM" id="SSF52266">
    <property type="entry name" value="SGNH hydrolase"/>
    <property type="match status" value="1"/>
</dbReference>
<comment type="caution">
    <text evidence="3">The sequence shown here is derived from an EMBL/GenBank/DDBJ whole genome shotgun (WGS) entry which is preliminary data.</text>
</comment>
<dbReference type="RefSeq" id="WP_243067517.1">
    <property type="nucleotide sequence ID" value="NZ_JAIVFK010000009.1"/>
</dbReference>
<organism evidence="3 4">
    <name type="scientific">Candidatus Rhodoblastus alkanivorans</name>
    <dbReference type="NCBI Taxonomy" id="2954117"/>
    <lineage>
        <taxon>Bacteria</taxon>
        <taxon>Pseudomonadati</taxon>
        <taxon>Pseudomonadota</taxon>
        <taxon>Alphaproteobacteria</taxon>
        <taxon>Hyphomicrobiales</taxon>
        <taxon>Rhodoblastaceae</taxon>
        <taxon>Rhodoblastus</taxon>
    </lineage>
</organism>
<evidence type="ECO:0000259" key="2">
    <source>
        <dbReference type="Pfam" id="PF08885"/>
    </source>
</evidence>
<accession>A0ABS9ZAB1</accession>
<dbReference type="EMBL" id="JAIVFP010000001">
    <property type="protein sequence ID" value="MCI4683572.1"/>
    <property type="molecule type" value="Genomic_DNA"/>
</dbReference>
<proteinExistence type="predicted"/>
<feature type="domain" description="GSCFA" evidence="2">
    <location>
        <begin position="43"/>
        <end position="310"/>
    </location>
</feature>
<evidence type="ECO:0000256" key="1">
    <source>
        <dbReference type="SAM" id="SignalP"/>
    </source>
</evidence>
<gene>
    <name evidence="3" type="ORF">K2U94_12480</name>
</gene>
<dbReference type="InterPro" id="IPR014982">
    <property type="entry name" value="GSCFA"/>
</dbReference>
<feature type="signal peptide" evidence="1">
    <location>
        <begin position="1"/>
        <end position="20"/>
    </location>
</feature>
<evidence type="ECO:0000313" key="4">
    <source>
        <dbReference type="Proteomes" id="UP001139104"/>
    </source>
</evidence>
<keyword evidence="4" id="KW-1185">Reference proteome</keyword>
<name>A0ABS9ZAB1_9HYPH</name>